<proteinExistence type="predicted"/>
<keyword evidence="6" id="KW-0408">Iron</keyword>
<evidence type="ECO:0000256" key="5">
    <source>
        <dbReference type="ARBA" id="ARBA00023002"/>
    </source>
</evidence>
<evidence type="ECO:0000256" key="6">
    <source>
        <dbReference type="ARBA" id="ARBA00023004"/>
    </source>
</evidence>
<dbReference type="GO" id="GO:0051213">
    <property type="term" value="F:dioxygenase activity"/>
    <property type="evidence" value="ECO:0007669"/>
    <property type="project" value="UniProtKB-KW"/>
</dbReference>
<evidence type="ECO:0000259" key="7">
    <source>
        <dbReference type="PROSITE" id="PS51471"/>
    </source>
</evidence>
<evidence type="ECO:0000256" key="1">
    <source>
        <dbReference type="ARBA" id="ARBA00001961"/>
    </source>
</evidence>
<accession>A0A0A7PE37</accession>
<gene>
    <name evidence="8" type="ORF">SKP52_02845</name>
</gene>
<feature type="domain" description="Fe2OG dioxygenase" evidence="7">
    <location>
        <begin position="84"/>
        <end position="182"/>
    </location>
</feature>
<protein>
    <submittedName>
        <fullName evidence="8">2OG-Fe(II) oxygenase</fullName>
    </submittedName>
</protein>
<evidence type="ECO:0000256" key="4">
    <source>
        <dbReference type="ARBA" id="ARBA00022964"/>
    </source>
</evidence>
<evidence type="ECO:0000313" key="8">
    <source>
        <dbReference type="EMBL" id="AJA07498.1"/>
    </source>
</evidence>
<dbReference type="KEGG" id="sphk:SKP52_02845"/>
<name>A0A0A7PE37_9SPHN</name>
<evidence type="ECO:0000256" key="3">
    <source>
        <dbReference type="ARBA" id="ARBA00022896"/>
    </source>
</evidence>
<dbReference type="Gene3D" id="2.60.120.620">
    <property type="entry name" value="q2cbj1_9rhob like domain"/>
    <property type="match status" value="1"/>
</dbReference>
<evidence type="ECO:0000256" key="2">
    <source>
        <dbReference type="ARBA" id="ARBA00022723"/>
    </source>
</evidence>
<sequence>MKNIWEVWTSALSLEECDDIIAKAEAYPVKTATVGFEQSNRVDEKLRESSVRWLPPHREPALVQRIMGFVRSSNRTNFGFDIVEPFDIQFTEYHGSRNGKYDWHHDVRLTSSAPYDRKLSVVIQLSHRDDYEGGEFEFSTVAHPGTVFEPRGSMLIFPSFLQHRVLPVTKGTRHSLVTWIEGPQWR</sequence>
<dbReference type="InterPro" id="IPR006620">
    <property type="entry name" value="Pro_4_hyd_alph"/>
</dbReference>
<evidence type="ECO:0000313" key="9">
    <source>
        <dbReference type="Proteomes" id="UP000030907"/>
    </source>
</evidence>
<dbReference type="Pfam" id="PF13640">
    <property type="entry name" value="2OG-FeII_Oxy_3"/>
    <property type="match status" value="1"/>
</dbReference>
<keyword evidence="3" id="KW-0847">Vitamin C</keyword>
<dbReference type="GO" id="GO:0031418">
    <property type="term" value="F:L-ascorbic acid binding"/>
    <property type="evidence" value="ECO:0007669"/>
    <property type="project" value="UniProtKB-KW"/>
</dbReference>
<dbReference type="HOGENOM" id="CLU_106572_0_0_5"/>
<organism evidence="8 9">
    <name type="scientific">Sphingopyxis fribergensis</name>
    <dbReference type="NCBI Taxonomy" id="1515612"/>
    <lineage>
        <taxon>Bacteria</taxon>
        <taxon>Pseudomonadati</taxon>
        <taxon>Pseudomonadota</taxon>
        <taxon>Alphaproteobacteria</taxon>
        <taxon>Sphingomonadales</taxon>
        <taxon>Sphingomonadaceae</taxon>
        <taxon>Sphingopyxis</taxon>
    </lineage>
</organism>
<comment type="cofactor">
    <cofactor evidence="1">
        <name>L-ascorbate</name>
        <dbReference type="ChEBI" id="CHEBI:38290"/>
    </cofactor>
</comment>
<dbReference type="EMBL" id="CP009122">
    <property type="protein sequence ID" value="AJA07498.1"/>
    <property type="molecule type" value="Genomic_DNA"/>
</dbReference>
<dbReference type="STRING" id="1515612.SKP52_02845"/>
<dbReference type="GO" id="GO:0005506">
    <property type="term" value="F:iron ion binding"/>
    <property type="evidence" value="ECO:0007669"/>
    <property type="project" value="InterPro"/>
</dbReference>
<dbReference type="GO" id="GO:0016705">
    <property type="term" value="F:oxidoreductase activity, acting on paired donors, with incorporation or reduction of molecular oxygen"/>
    <property type="evidence" value="ECO:0007669"/>
    <property type="project" value="InterPro"/>
</dbReference>
<dbReference type="PROSITE" id="PS51471">
    <property type="entry name" value="FE2OG_OXY"/>
    <property type="match status" value="1"/>
</dbReference>
<reference evidence="8 9" key="1">
    <citation type="journal article" date="2015" name="Int. J. Syst. Evol. Microbiol.">
        <title>Description of Sphingopyxis fribergensis sp. nov. - a soil bacterium with the ability to degrade styrene and phenylacetic acid.</title>
        <authorList>
            <person name="Oelschlagel M."/>
            <person name="Ruckert C."/>
            <person name="Kalinowski J."/>
            <person name="Schmidt G."/>
            <person name="Schlomann M."/>
            <person name="Tischler D."/>
        </authorList>
    </citation>
    <scope>NUCLEOTIDE SEQUENCE [LARGE SCALE GENOMIC DNA]</scope>
    <source>
        <strain evidence="8 9">Kp5.2</strain>
    </source>
</reference>
<keyword evidence="2" id="KW-0479">Metal-binding</keyword>
<dbReference type="InterPro" id="IPR005123">
    <property type="entry name" value="Oxoglu/Fe-dep_dioxygenase_dom"/>
</dbReference>
<keyword evidence="5" id="KW-0560">Oxidoreductase</keyword>
<dbReference type="InterPro" id="IPR044862">
    <property type="entry name" value="Pro_4_hyd_alph_FE2OG_OXY"/>
</dbReference>
<keyword evidence="4" id="KW-0223">Dioxygenase</keyword>
<dbReference type="Proteomes" id="UP000030907">
    <property type="component" value="Chromosome"/>
</dbReference>
<dbReference type="OrthoDB" id="9812472at2"/>
<dbReference type="SMART" id="SM00702">
    <property type="entry name" value="P4Hc"/>
    <property type="match status" value="1"/>
</dbReference>
<dbReference type="AlphaFoldDB" id="A0A0A7PE37"/>
<dbReference type="RefSeq" id="WP_039571484.1">
    <property type="nucleotide sequence ID" value="NZ_CP009122.1"/>
</dbReference>
<keyword evidence="9" id="KW-1185">Reference proteome</keyword>